<keyword evidence="3" id="KW-1185">Reference proteome</keyword>
<evidence type="ECO:0000313" key="2">
    <source>
        <dbReference type="EMBL" id="MBR7744052.1"/>
    </source>
</evidence>
<gene>
    <name evidence="2" type="ORF">KC207_12200</name>
</gene>
<dbReference type="InterPro" id="IPR036873">
    <property type="entry name" value="Rhodanese-like_dom_sf"/>
</dbReference>
<feature type="domain" description="Rhodanese" evidence="1">
    <location>
        <begin position="18"/>
        <end position="118"/>
    </location>
</feature>
<dbReference type="AlphaFoldDB" id="A0A941I0F7"/>
<accession>A0A941I0F7</accession>
<dbReference type="RefSeq" id="WP_211603376.1">
    <property type="nucleotide sequence ID" value="NZ_JAGSNF010000017.1"/>
</dbReference>
<comment type="caution">
    <text evidence="2">The sequence shown here is derived from an EMBL/GenBank/DDBJ whole genome shotgun (WGS) entry which is preliminary data.</text>
</comment>
<dbReference type="PANTHER" id="PTHR47377">
    <property type="entry name" value="RHODANESE-LIKE DOMAIN-CONTAINING PROTEIN 4, CHLOROPLASTIC"/>
    <property type="match status" value="1"/>
</dbReference>
<dbReference type="Pfam" id="PF00581">
    <property type="entry name" value="Rhodanese"/>
    <property type="match status" value="1"/>
</dbReference>
<dbReference type="Proteomes" id="UP000677016">
    <property type="component" value="Unassembled WGS sequence"/>
</dbReference>
<dbReference type="SMART" id="SM00450">
    <property type="entry name" value="RHOD"/>
    <property type="match status" value="1"/>
</dbReference>
<dbReference type="PROSITE" id="PS50206">
    <property type="entry name" value="RHODANESE_3"/>
    <property type="match status" value="1"/>
</dbReference>
<dbReference type="SUPFAM" id="SSF52821">
    <property type="entry name" value="Rhodanese/Cell cycle control phosphatase"/>
    <property type="match status" value="1"/>
</dbReference>
<evidence type="ECO:0000313" key="3">
    <source>
        <dbReference type="Proteomes" id="UP000677016"/>
    </source>
</evidence>
<proteinExistence type="predicted"/>
<organism evidence="2 3">
    <name type="scientific">Phycicoccus avicenniae</name>
    <dbReference type="NCBI Taxonomy" id="2828860"/>
    <lineage>
        <taxon>Bacteria</taxon>
        <taxon>Bacillati</taxon>
        <taxon>Actinomycetota</taxon>
        <taxon>Actinomycetes</taxon>
        <taxon>Micrococcales</taxon>
        <taxon>Intrasporangiaceae</taxon>
        <taxon>Phycicoccus</taxon>
    </lineage>
</organism>
<reference evidence="2" key="1">
    <citation type="submission" date="2021-04" db="EMBL/GenBank/DDBJ databases">
        <title>Phycicoccus avicenniae sp. nov., a novel endophytic actinomycetes isolated from branch of Avicennia mariana.</title>
        <authorList>
            <person name="Tuo L."/>
        </authorList>
    </citation>
    <scope>NUCLEOTIDE SEQUENCE</scope>
    <source>
        <strain evidence="2">BSK3Z-2</strain>
    </source>
</reference>
<dbReference type="InterPro" id="IPR001763">
    <property type="entry name" value="Rhodanese-like_dom"/>
</dbReference>
<dbReference type="PANTHER" id="PTHR47377:SF1">
    <property type="entry name" value="RHODANESE-LIKE DOMAIN-CONTAINING PROTEIN 4, CHLOROPLASTIC"/>
    <property type="match status" value="1"/>
</dbReference>
<dbReference type="Gene3D" id="3.40.250.10">
    <property type="entry name" value="Rhodanese-like domain"/>
    <property type="match status" value="1"/>
</dbReference>
<dbReference type="InterPro" id="IPR044240">
    <property type="entry name" value="STR4-like"/>
</dbReference>
<protein>
    <submittedName>
        <fullName evidence="2">Rhodanese-like domain-containing protein</fullName>
    </submittedName>
</protein>
<name>A0A941I0F7_9MICO</name>
<dbReference type="EMBL" id="JAGSNF010000017">
    <property type="protein sequence ID" value="MBR7744052.1"/>
    <property type="molecule type" value="Genomic_DNA"/>
</dbReference>
<evidence type="ECO:0000259" key="1">
    <source>
        <dbReference type="PROSITE" id="PS50206"/>
    </source>
</evidence>
<sequence length="137" mass="14462">MSYAGDVSPTEAYDAVTGPDEALLVDVRTEAEWTFVGVPDLSGSGRQAAFVEWNRWPGGAPNEGFVDEVRAAGLEPGRPVYLLCRSGVRSLAAAEALTAAGLGPAYNVTDGFEGPHDPAHHRTLGGWKNAGLPWRQG</sequence>